<dbReference type="Pfam" id="PF14388">
    <property type="entry name" value="DUF4419"/>
    <property type="match status" value="1"/>
</dbReference>
<name>A0AAW0B168_9AGAR</name>
<protein>
    <submittedName>
        <fullName evidence="1">Uncharacterized protein</fullName>
    </submittedName>
</protein>
<keyword evidence="2" id="KW-1185">Reference proteome</keyword>
<sequence>MVGIVEKNIVDPELRAWAMPAFSTTTCTDTTIASVLFMSALQHHSGPVFEEVGGSCGIPRVTLDGEKADWEDILGRVEKLKEYGVVSSSTASIGAIFPSVRGAGGGGECRVLVEGGAF</sequence>
<proteinExistence type="predicted"/>
<gene>
    <name evidence="1" type="ORF">R3P38DRAFT_2981906</name>
</gene>
<reference evidence="1 2" key="1">
    <citation type="journal article" date="2024" name="J Genomics">
        <title>Draft genome sequencing and assembly of Favolaschia claudopus CIRM-BRFM 2984 isolated from oak limbs.</title>
        <authorList>
            <person name="Navarro D."/>
            <person name="Drula E."/>
            <person name="Chaduli D."/>
            <person name="Cazenave R."/>
            <person name="Ahrendt S."/>
            <person name="Wang J."/>
            <person name="Lipzen A."/>
            <person name="Daum C."/>
            <person name="Barry K."/>
            <person name="Grigoriev I.V."/>
            <person name="Favel A."/>
            <person name="Rosso M.N."/>
            <person name="Martin F."/>
        </authorList>
    </citation>
    <scope>NUCLEOTIDE SEQUENCE [LARGE SCALE GENOMIC DNA]</scope>
    <source>
        <strain evidence="1 2">CIRM-BRFM 2984</strain>
    </source>
</reference>
<dbReference type="AlphaFoldDB" id="A0AAW0B168"/>
<dbReference type="PANTHER" id="PTHR31252:SF11">
    <property type="entry name" value="DUF4419 DOMAIN-CONTAINING PROTEIN"/>
    <property type="match status" value="1"/>
</dbReference>
<comment type="caution">
    <text evidence="1">The sequence shown here is derived from an EMBL/GenBank/DDBJ whole genome shotgun (WGS) entry which is preliminary data.</text>
</comment>
<dbReference type="Proteomes" id="UP001362999">
    <property type="component" value="Unassembled WGS sequence"/>
</dbReference>
<organism evidence="1 2">
    <name type="scientific">Favolaschia claudopus</name>
    <dbReference type="NCBI Taxonomy" id="2862362"/>
    <lineage>
        <taxon>Eukaryota</taxon>
        <taxon>Fungi</taxon>
        <taxon>Dikarya</taxon>
        <taxon>Basidiomycota</taxon>
        <taxon>Agaricomycotina</taxon>
        <taxon>Agaricomycetes</taxon>
        <taxon>Agaricomycetidae</taxon>
        <taxon>Agaricales</taxon>
        <taxon>Marasmiineae</taxon>
        <taxon>Mycenaceae</taxon>
        <taxon>Favolaschia</taxon>
    </lineage>
</organism>
<dbReference type="PANTHER" id="PTHR31252">
    <property type="entry name" value="DUF4419 DOMAIN-CONTAINING PROTEIN"/>
    <property type="match status" value="1"/>
</dbReference>
<evidence type="ECO:0000313" key="1">
    <source>
        <dbReference type="EMBL" id="KAK7018239.1"/>
    </source>
</evidence>
<accession>A0AAW0B168</accession>
<evidence type="ECO:0000313" key="2">
    <source>
        <dbReference type="Proteomes" id="UP001362999"/>
    </source>
</evidence>
<dbReference type="EMBL" id="JAWWNJ010000046">
    <property type="protein sequence ID" value="KAK7018239.1"/>
    <property type="molecule type" value="Genomic_DNA"/>
</dbReference>
<dbReference type="InterPro" id="IPR025533">
    <property type="entry name" value="DUF4419"/>
</dbReference>